<feature type="compositionally biased region" description="Polar residues" evidence="9">
    <location>
        <begin position="365"/>
        <end position="377"/>
    </location>
</feature>
<feature type="chain" id="PRO_5012036427" evidence="10">
    <location>
        <begin position="24"/>
        <end position="450"/>
    </location>
</feature>
<dbReference type="SUPFAM" id="SSF50494">
    <property type="entry name" value="Trypsin-like serine proteases"/>
    <property type="match status" value="1"/>
</dbReference>
<proteinExistence type="inferred from homology"/>
<dbReference type="EMBL" id="NBNE01003666">
    <property type="protein sequence ID" value="OWZ07122.1"/>
    <property type="molecule type" value="Genomic_DNA"/>
</dbReference>
<keyword evidence="13" id="KW-1185">Reference proteome</keyword>
<feature type="compositionally biased region" description="Low complexity" evidence="9">
    <location>
        <begin position="300"/>
        <end position="336"/>
    </location>
</feature>
<evidence type="ECO:0000256" key="9">
    <source>
        <dbReference type="SAM" id="MobiDB-lite"/>
    </source>
</evidence>
<reference evidence="13" key="1">
    <citation type="submission" date="2017-03" db="EMBL/GenBank/DDBJ databases">
        <title>Phytopthora megakarya and P. palmivora, two closely related causual agents of cacao black pod achieved similar genome size and gene model numbers by different mechanisms.</title>
        <authorList>
            <person name="Ali S."/>
            <person name="Shao J."/>
            <person name="Larry D.J."/>
            <person name="Kronmiller B."/>
            <person name="Shen D."/>
            <person name="Strem M.D."/>
            <person name="Melnick R.L."/>
            <person name="Guiltinan M.J."/>
            <person name="Tyler B.M."/>
            <person name="Meinhardt L.W."/>
            <person name="Bailey B.A."/>
        </authorList>
    </citation>
    <scope>NUCLEOTIDE SEQUENCE [LARGE SCALE GENOMIC DNA]</scope>
    <source>
        <strain evidence="13">zdho120</strain>
    </source>
</reference>
<comment type="subcellular location">
    <subcellularLocation>
        <location evidence="1">Secreted</location>
    </subcellularLocation>
</comment>
<dbReference type="InterPro" id="IPR018114">
    <property type="entry name" value="TRYPSIN_HIS"/>
</dbReference>
<dbReference type="GO" id="GO:0006508">
    <property type="term" value="P:proteolysis"/>
    <property type="evidence" value="ECO:0007669"/>
    <property type="project" value="UniProtKB-KW"/>
</dbReference>
<feature type="region of interest" description="Disordered" evidence="9">
    <location>
        <begin position="272"/>
        <end position="450"/>
    </location>
</feature>
<dbReference type="Gene3D" id="2.40.10.10">
    <property type="entry name" value="Trypsin-like serine proteases"/>
    <property type="match status" value="1"/>
</dbReference>
<dbReference type="FunFam" id="2.40.10.10:FF:000156">
    <property type="entry name" value="MIP06385p"/>
    <property type="match status" value="1"/>
</dbReference>
<dbReference type="PROSITE" id="PS50240">
    <property type="entry name" value="TRYPSIN_DOM"/>
    <property type="match status" value="1"/>
</dbReference>
<keyword evidence="6" id="KW-1015">Disulfide bond</keyword>
<feature type="compositionally biased region" description="Low complexity" evidence="9">
    <location>
        <begin position="385"/>
        <end position="425"/>
    </location>
</feature>
<accession>A0A225VP47</accession>
<keyword evidence="7" id="KW-0325">Glycoprotein</keyword>
<evidence type="ECO:0000256" key="2">
    <source>
        <dbReference type="ARBA" id="ARBA00007664"/>
    </source>
</evidence>
<evidence type="ECO:0000313" key="13">
    <source>
        <dbReference type="Proteomes" id="UP000198211"/>
    </source>
</evidence>
<dbReference type="STRING" id="4795.A0A225VP47"/>
<feature type="compositionally biased region" description="Low complexity" evidence="9">
    <location>
        <begin position="274"/>
        <end position="293"/>
    </location>
</feature>
<keyword evidence="8" id="KW-0720">Serine protease</keyword>
<dbReference type="InterPro" id="IPR043504">
    <property type="entry name" value="Peptidase_S1_PA_chymotrypsin"/>
</dbReference>
<organism evidence="12 13">
    <name type="scientific">Phytophthora megakarya</name>
    <dbReference type="NCBI Taxonomy" id="4795"/>
    <lineage>
        <taxon>Eukaryota</taxon>
        <taxon>Sar</taxon>
        <taxon>Stramenopiles</taxon>
        <taxon>Oomycota</taxon>
        <taxon>Peronosporomycetes</taxon>
        <taxon>Peronosporales</taxon>
        <taxon>Peronosporaceae</taxon>
        <taxon>Phytophthora</taxon>
    </lineage>
</organism>
<evidence type="ECO:0000256" key="3">
    <source>
        <dbReference type="ARBA" id="ARBA00022525"/>
    </source>
</evidence>
<dbReference type="SMART" id="SM00020">
    <property type="entry name" value="Tryp_SPc"/>
    <property type="match status" value="1"/>
</dbReference>
<dbReference type="CDD" id="cd00190">
    <property type="entry name" value="Tryp_SPc"/>
    <property type="match status" value="1"/>
</dbReference>
<dbReference type="InterPro" id="IPR001254">
    <property type="entry name" value="Trypsin_dom"/>
</dbReference>
<dbReference type="PROSITE" id="PS00135">
    <property type="entry name" value="TRYPSIN_SER"/>
    <property type="match status" value="1"/>
</dbReference>
<evidence type="ECO:0000256" key="4">
    <source>
        <dbReference type="ARBA" id="ARBA00022729"/>
    </source>
</evidence>
<name>A0A225VP47_9STRA</name>
<dbReference type="Proteomes" id="UP000198211">
    <property type="component" value="Unassembled WGS sequence"/>
</dbReference>
<dbReference type="InterPro" id="IPR033116">
    <property type="entry name" value="TRYPSIN_SER"/>
</dbReference>
<dbReference type="OrthoDB" id="104223at2759"/>
<keyword evidence="8 12" id="KW-0645">Protease</keyword>
<evidence type="ECO:0000313" key="12">
    <source>
        <dbReference type="EMBL" id="OWZ07122.1"/>
    </source>
</evidence>
<keyword evidence="5" id="KW-0843">Virulence</keyword>
<dbReference type="PANTHER" id="PTHR24276">
    <property type="entry name" value="POLYSERASE-RELATED"/>
    <property type="match status" value="1"/>
</dbReference>
<comment type="similarity">
    <text evidence="2">Belongs to the peptidase S1 family.</text>
</comment>
<feature type="domain" description="Peptidase S1" evidence="11">
    <location>
        <begin position="49"/>
        <end position="269"/>
    </location>
</feature>
<dbReference type="InterPro" id="IPR050430">
    <property type="entry name" value="Peptidase_S1"/>
</dbReference>
<sequence>MKFATIVRASVFTSALITTLTQGYTFSETHDDAAAKQSTGLTTNDEERIYGGSEADASKFPFIVSLREDDADGSTYCGGTLIASQYVITAAHCVKTDEATIYASIASSFGSGSEDGQQVKVIKGYRHPMYNKTAHLYDVGLLKLEKEVTTDTIDLCAADGSDNKVGTVATARGWGLTENGSESHVMEEVNVQIISNAECNKEYSDRITEGMLCAGDGNGKDTCNGDSGGPLIANDVLVGIVSWGGKCGVKAGVYTRVSYVLDYIKDVVSGGTGSSFASTAGSTNDDTSSGSTSIPSTVKPATKAPVTEAPTTETPSAAPATGTPTVAPATDTLAPATPAPEPGTPDTENSEQVNQSESKSDSSDRTPCTEQTETSADSAEENEPATESSTTESSGQVDQSESTSESDDQYSLSSDSIEQSEDSSLPTDLNPVVTVVPSTKGGKKDCTSLL</sequence>
<comment type="caution">
    <text evidence="12">The sequence shown here is derived from an EMBL/GenBank/DDBJ whole genome shotgun (WGS) entry which is preliminary data.</text>
</comment>
<dbReference type="PANTHER" id="PTHR24276:SF98">
    <property type="entry name" value="FI18310P1-RELATED"/>
    <property type="match status" value="1"/>
</dbReference>
<dbReference type="InterPro" id="IPR001314">
    <property type="entry name" value="Peptidase_S1A"/>
</dbReference>
<feature type="signal peptide" evidence="10">
    <location>
        <begin position="1"/>
        <end position="23"/>
    </location>
</feature>
<dbReference type="InterPro" id="IPR009003">
    <property type="entry name" value="Peptidase_S1_PA"/>
</dbReference>
<evidence type="ECO:0000256" key="1">
    <source>
        <dbReference type="ARBA" id="ARBA00004613"/>
    </source>
</evidence>
<evidence type="ECO:0000256" key="6">
    <source>
        <dbReference type="ARBA" id="ARBA00023157"/>
    </source>
</evidence>
<keyword evidence="4 10" id="KW-0732">Signal</keyword>
<dbReference type="PRINTS" id="PR00722">
    <property type="entry name" value="CHYMOTRYPSIN"/>
</dbReference>
<dbReference type="AlphaFoldDB" id="A0A225VP47"/>
<dbReference type="GO" id="GO:0004252">
    <property type="term" value="F:serine-type endopeptidase activity"/>
    <property type="evidence" value="ECO:0007669"/>
    <property type="project" value="InterPro"/>
</dbReference>
<dbReference type="PROSITE" id="PS00134">
    <property type="entry name" value="TRYPSIN_HIS"/>
    <property type="match status" value="1"/>
</dbReference>
<evidence type="ECO:0000256" key="8">
    <source>
        <dbReference type="RuleBase" id="RU363034"/>
    </source>
</evidence>
<gene>
    <name evidence="12" type="ORF">PHMEG_00020530</name>
</gene>
<evidence type="ECO:0000259" key="11">
    <source>
        <dbReference type="PROSITE" id="PS50240"/>
    </source>
</evidence>
<evidence type="ECO:0000256" key="10">
    <source>
        <dbReference type="SAM" id="SignalP"/>
    </source>
</evidence>
<protein>
    <submittedName>
        <fullName evidence="12">Serine protease</fullName>
    </submittedName>
</protein>
<evidence type="ECO:0000256" key="5">
    <source>
        <dbReference type="ARBA" id="ARBA00023026"/>
    </source>
</evidence>
<evidence type="ECO:0000256" key="7">
    <source>
        <dbReference type="ARBA" id="ARBA00023180"/>
    </source>
</evidence>
<dbReference type="Pfam" id="PF00089">
    <property type="entry name" value="Trypsin"/>
    <property type="match status" value="1"/>
</dbReference>
<keyword evidence="3" id="KW-0964">Secreted</keyword>
<keyword evidence="8" id="KW-0378">Hydrolase</keyword>
<dbReference type="GO" id="GO:0005576">
    <property type="term" value="C:extracellular region"/>
    <property type="evidence" value="ECO:0007669"/>
    <property type="project" value="UniProtKB-SubCell"/>
</dbReference>